<dbReference type="SMART" id="SM00184">
    <property type="entry name" value="RING"/>
    <property type="match status" value="1"/>
</dbReference>
<dbReference type="InterPro" id="IPR013083">
    <property type="entry name" value="Znf_RING/FYVE/PHD"/>
</dbReference>
<evidence type="ECO:0000256" key="7">
    <source>
        <dbReference type="SAM" id="Coils"/>
    </source>
</evidence>
<evidence type="ECO:0000256" key="6">
    <source>
        <dbReference type="PROSITE-ProRule" id="PRU00175"/>
    </source>
</evidence>
<keyword evidence="1" id="KW-0808">Transferase</keyword>
<dbReference type="GO" id="GO:0000151">
    <property type="term" value="C:ubiquitin ligase complex"/>
    <property type="evidence" value="ECO:0007669"/>
    <property type="project" value="TreeGrafter"/>
</dbReference>
<feature type="region of interest" description="Disordered" evidence="8">
    <location>
        <begin position="166"/>
        <end position="185"/>
    </location>
</feature>
<accession>A0A6G1LNX3</accession>
<dbReference type="SUPFAM" id="SSF57850">
    <property type="entry name" value="RING/U-box"/>
    <property type="match status" value="1"/>
</dbReference>
<dbReference type="PANTHER" id="PTHR15067">
    <property type="entry name" value="E3 UBIQUITIN-PROTEIN LIGASE RNF8"/>
    <property type="match status" value="1"/>
</dbReference>
<dbReference type="AlphaFoldDB" id="A0A6G1LNX3"/>
<dbReference type="PANTHER" id="PTHR15067:SF4">
    <property type="entry name" value="E3 UBIQUITIN-PROTEIN LIGASE RNF8"/>
    <property type="match status" value="1"/>
</dbReference>
<evidence type="ECO:0000256" key="1">
    <source>
        <dbReference type="ARBA" id="ARBA00022679"/>
    </source>
</evidence>
<dbReference type="GO" id="GO:0016567">
    <property type="term" value="P:protein ubiquitination"/>
    <property type="evidence" value="ECO:0007669"/>
    <property type="project" value="TreeGrafter"/>
</dbReference>
<evidence type="ECO:0000259" key="9">
    <source>
        <dbReference type="PROSITE" id="PS50089"/>
    </source>
</evidence>
<dbReference type="PROSITE" id="PS50089">
    <property type="entry name" value="ZF_RING_2"/>
    <property type="match status" value="1"/>
</dbReference>
<proteinExistence type="predicted"/>
<dbReference type="OrthoDB" id="8062037at2759"/>
<dbReference type="GO" id="GO:0008270">
    <property type="term" value="F:zinc ion binding"/>
    <property type="evidence" value="ECO:0007669"/>
    <property type="project" value="UniProtKB-KW"/>
</dbReference>
<dbReference type="Pfam" id="PF13639">
    <property type="entry name" value="zf-RING_2"/>
    <property type="match status" value="1"/>
</dbReference>
<sequence>MPNPLPDTPTILDPLFQTALALTQIDLNLDFQRQRIAEIEETIAQIRETLGIPCPSADQPLECPIHLGPIPARQSRTLPCGHVFCRECIARWLQHSTTCPLDRSDAFTGAPRRYEQQQRHDSLHELEANDVRSAAVDELGAHPATLRVGEIDIPLLPRGDLGLPLPALPDVPTESSRRAIQGPDAEEDHVLATDPSSLVERIAFHERLIDELRALQARATRVMDEGSEVELNGRWRGFLETEVDEHWVQARVIQDCVEGLGIVGQGDVEGS</sequence>
<protein>
    <recommendedName>
        <fullName evidence="9">RING-type domain-containing protein</fullName>
    </recommendedName>
</protein>
<dbReference type="Proteomes" id="UP000799436">
    <property type="component" value="Unassembled WGS sequence"/>
</dbReference>
<dbReference type="GO" id="GO:0005829">
    <property type="term" value="C:cytosol"/>
    <property type="evidence" value="ECO:0007669"/>
    <property type="project" value="TreeGrafter"/>
</dbReference>
<evidence type="ECO:0000313" key="11">
    <source>
        <dbReference type="Proteomes" id="UP000799436"/>
    </source>
</evidence>
<keyword evidence="3 6" id="KW-0863">Zinc-finger</keyword>
<dbReference type="Gene3D" id="3.30.40.10">
    <property type="entry name" value="Zinc/RING finger domain, C3HC4 (zinc finger)"/>
    <property type="match status" value="1"/>
</dbReference>
<dbReference type="InterPro" id="IPR017907">
    <property type="entry name" value="Znf_RING_CS"/>
</dbReference>
<feature type="coiled-coil region" evidence="7">
    <location>
        <begin position="22"/>
        <end position="49"/>
    </location>
</feature>
<dbReference type="GO" id="GO:0061630">
    <property type="term" value="F:ubiquitin protein ligase activity"/>
    <property type="evidence" value="ECO:0007669"/>
    <property type="project" value="TreeGrafter"/>
</dbReference>
<dbReference type="GO" id="GO:0006511">
    <property type="term" value="P:ubiquitin-dependent protein catabolic process"/>
    <property type="evidence" value="ECO:0007669"/>
    <property type="project" value="TreeGrafter"/>
</dbReference>
<evidence type="ECO:0000313" key="10">
    <source>
        <dbReference type="EMBL" id="KAF2773864.1"/>
    </source>
</evidence>
<dbReference type="EMBL" id="ML995809">
    <property type="protein sequence ID" value="KAF2773864.1"/>
    <property type="molecule type" value="Genomic_DNA"/>
</dbReference>
<keyword evidence="4" id="KW-0833">Ubl conjugation pathway</keyword>
<evidence type="ECO:0000256" key="2">
    <source>
        <dbReference type="ARBA" id="ARBA00022723"/>
    </source>
</evidence>
<feature type="domain" description="RING-type" evidence="9">
    <location>
        <begin position="63"/>
        <end position="103"/>
    </location>
</feature>
<gene>
    <name evidence="10" type="ORF">EJ03DRAFT_347267</name>
</gene>
<evidence type="ECO:0000256" key="5">
    <source>
        <dbReference type="ARBA" id="ARBA00022833"/>
    </source>
</evidence>
<evidence type="ECO:0000256" key="4">
    <source>
        <dbReference type="ARBA" id="ARBA00022786"/>
    </source>
</evidence>
<evidence type="ECO:0000256" key="8">
    <source>
        <dbReference type="SAM" id="MobiDB-lite"/>
    </source>
</evidence>
<keyword evidence="7" id="KW-0175">Coiled coil</keyword>
<reference evidence="10" key="1">
    <citation type="journal article" date="2020" name="Stud. Mycol.">
        <title>101 Dothideomycetes genomes: a test case for predicting lifestyles and emergence of pathogens.</title>
        <authorList>
            <person name="Haridas S."/>
            <person name="Albert R."/>
            <person name="Binder M."/>
            <person name="Bloem J."/>
            <person name="Labutti K."/>
            <person name="Salamov A."/>
            <person name="Andreopoulos B."/>
            <person name="Baker S."/>
            <person name="Barry K."/>
            <person name="Bills G."/>
            <person name="Bluhm B."/>
            <person name="Cannon C."/>
            <person name="Castanera R."/>
            <person name="Culley D."/>
            <person name="Daum C."/>
            <person name="Ezra D."/>
            <person name="Gonzalez J."/>
            <person name="Henrissat B."/>
            <person name="Kuo A."/>
            <person name="Liang C."/>
            <person name="Lipzen A."/>
            <person name="Lutzoni F."/>
            <person name="Magnuson J."/>
            <person name="Mondo S."/>
            <person name="Nolan M."/>
            <person name="Ohm R."/>
            <person name="Pangilinan J."/>
            <person name="Park H.-J."/>
            <person name="Ramirez L."/>
            <person name="Alfaro M."/>
            <person name="Sun H."/>
            <person name="Tritt A."/>
            <person name="Yoshinaga Y."/>
            <person name="Zwiers L.-H."/>
            <person name="Turgeon B."/>
            <person name="Goodwin S."/>
            <person name="Spatafora J."/>
            <person name="Crous P."/>
            <person name="Grigoriev I."/>
        </authorList>
    </citation>
    <scope>NUCLEOTIDE SEQUENCE</scope>
    <source>
        <strain evidence="10">CBS 116005</strain>
    </source>
</reference>
<organism evidence="10 11">
    <name type="scientific">Teratosphaeria nubilosa</name>
    <dbReference type="NCBI Taxonomy" id="161662"/>
    <lineage>
        <taxon>Eukaryota</taxon>
        <taxon>Fungi</taxon>
        <taxon>Dikarya</taxon>
        <taxon>Ascomycota</taxon>
        <taxon>Pezizomycotina</taxon>
        <taxon>Dothideomycetes</taxon>
        <taxon>Dothideomycetidae</taxon>
        <taxon>Mycosphaerellales</taxon>
        <taxon>Teratosphaeriaceae</taxon>
        <taxon>Teratosphaeria</taxon>
    </lineage>
</organism>
<name>A0A6G1LNX3_9PEZI</name>
<keyword evidence="2" id="KW-0479">Metal-binding</keyword>
<keyword evidence="5" id="KW-0862">Zinc</keyword>
<keyword evidence="11" id="KW-1185">Reference proteome</keyword>
<dbReference type="PROSITE" id="PS00518">
    <property type="entry name" value="ZF_RING_1"/>
    <property type="match status" value="1"/>
</dbReference>
<evidence type="ECO:0000256" key="3">
    <source>
        <dbReference type="ARBA" id="ARBA00022771"/>
    </source>
</evidence>
<dbReference type="InterPro" id="IPR001841">
    <property type="entry name" value="Znf_RING"/>
</dbReference>